<dbReference type="EMBL" id="QGHC01000020">
    <property type="protein sequence ID" value="PWK81552.1"/>
    <property type="molecule type" value="Genomic_DNA"/>
</dbReference>
<proteinExistence type="predicted"/>
<dbReference type="Proteomes" id="UP000245812">
    <property type="component" value="Unassembled WGS sequence"/>
</dbReference>
<name>A0A316HLI6_9GAMM</name>
<organism evidence="1 2">
    <name type="scientific">Fulvimonas soli</name>
    <dbReference type="NCBI Taxonomy" id="155197"/>
    <lineage>
        <taxon>Bacteria</taxon>
        <taxon>Pseudomonadati</taxon>
        <taxon>Pseudomonadota</taxon>
        <taxon>Gammaproteobacteria</taxon>
        <taxon>Lysobacterales</taxon>
        <taxon>Rhodanobacteraceae</taxon>
        <taxon>Fulvimonas</taxon>
    </lineage>
</organism>
<accession>A0A316HLI6</accession>
<protein>
    <submittedName>
        <fullName evidence="1">Uncharacterized protein</fullName>
    </submittedName>
</protein>
<keyword evidence="2" id="KW-1185">Reference proteome</keyword>
<feature type="non-terminal residue" evidence="1">
    <location>
        <position position="1"/>
    </location>
</feature>
<dbReference type="AlphaFoldDB" id="A0A316HLI6"/>
<comment type="caution">
    <text evidence="1">The sequence shown here is derived from an EMBL/GenBank/DDBJ whole genome shotgun (WGS) entry which is preliminary data.</text>
</comment>
<evidence type="ECO:0000313" key="2">
    <source>
        <dbReference type="Proteomes" id="UP000245812"/>
    </source>
</evidence>
<gene>
    <name evidence="1" type="ORF">C7456_1201</name>
</gene>
<sequence length="546" mass="55788">ADQQELGQVAGYVGMRSVGALAGYMADHATTEAERKAWSEGGTNKVLLHGLVGAATAALGGGNAAQGALGASASEAASGAMADYLANHGIDPNGAQGKVLMELASTVIGGTVGGASGASTALQGEQYNRQLHPDEIKIIDGHAEDFAKKLYGDNPTPDQIKDADSRLLAQANRDVNGHNDGLMDAAAESYINGLTAQYGGQTLPSGQHYFYALGDDYFNDALYADTLNTPGGQAAYQYQIAQSHVGVPYPYPNEGQFHQVLSEQNALTTATNAGAALQAGLVLCGASDGALCAGLEAWASGSSLYAGAKQIKQGHSTGWVGVSGGVLGLGGLAYGRIVPLLPIGAKAAAVLNADGTLTLVGDSGSLNAVSDFEQLAKGVPVTPTPGGFINQAKVCGSQCVLNVADAQDQALLTRIAREGDPTGGLTESLVNSVAKKQGMKVLDGGKYAGNKGFDAVLQNSDGTVTILIDAKQMMNGAFSLGRTADDSLQLSAKWIDQVMDKIDETSPAYKAIEQARDSGTLNTAVIGVNKKTGQLIGVPVNVPSPH</sequence>
<dbReference type="CDD" id="cd20732">
    <property type="entry name" value="PoNe_FilH_DUF637_VENN-like"/>
    <property type="match status" value="1"/>
</dbReference>
<evidence type="ECO:0000313" key="1">
    <source>
        <dbReference type="EMBL" id="PWK81552.1"/>
    </source>
</evidence>
<reference evidence="1 2" key="1">
    <citation type="submission" date="2018-05" db="EMBL/GenBank/DDBJ databases">
        <title>Genomic Encyclopedia of Type Strains, Phase IV (KMG-IV): sequencing the most valuable type-strain genomes for metagenomic binning, comparative biology and taxonomic classification.</title>
        <authorList>
            <person name="Goeker M."/>
        </authorList>
    </citation>
    <scope>NUCLEOTIDE SEQUENCE [LARGE SCALE GENOMIC DNA]</scope>
    <source>
        <strain evidence="1 2">DSM 14263</strain>
    </source>
</reference>